<dbReference type="Proteomes" id="UP000631181">
    <property type="component" value="Unassembled WGS sequence"/>
</dbReference>
<feature type="region of interest" description="Disordered" evidence="6">
    <location>
        <begin position="244"/>
        <end position="276"/>
    </location>
</feature>
<evidence type="ECO:0000256" key="4">
    <source>
        <dbReference type="ARBA" id="ARBA00022989"/>
    </source>
</evidence>
<reference evidence="9" key="1">
    <citation type="journal article" date="2020" name="Front. Microbiol.">
        <title>Gene regulatory networks of Penicillium echinulatum 2HH and Penicillium oxalicum 114-2 inferred by a computational biology approach.</title>
        <authorList>
            <person name="Lenz A.R."/>
            <person name="Galan-Vasquez E."/>
            <person name="Balbinot E."/>
            <person name="De Abreu F.P."/>
            <person name="De Oliveira N.S."/>
            <person name="Da Rosa L.O."/>
            <person name="De Avila E Silva S."/>
            <person name="Camassola M."/>
            <person name="Dillon A.J.P."/>
            <person name="Perez-Rueda E."/>
        </authorList>
    </citation>
    <scope>NUCLEOTIDE SEQUENCE</scope>
    <source>
        <strain evidence="9">S1M29</strain>
    </source>
</reference>
<dbReference type="PANTHER" id="PTHR13605:SF4">
    <property type="entry name" value="ER MEMBRANE PROTEIN COMPLEX SUBUNIT 7"/>
    <property type="match status" value="1"/>
</dbReference>
<evidence type="ECO:0000256" key="1">
    <source>
        <dbReference type="ARBA" id="ARBA00004167"/>
    </source>
</evidence>
<organism evidence="9 10">
    <name type="scientific">Penicillium ucsense</name>
    <dbReference type="NCBI Taxonomy" id="2839758"/>
    <lineage>
        <taxon>Eukaryota</taxon>
        <taxon>Fungi</taxon>
        <taxon>Dikarya</taxon>
        <taxon>Ascomycota</taxon>
        <taxon>Pezizomycotina</taxon>
        <taxon>Eurotiomycetes</taxon>
        <taxon>Eurotiomycetidae</taxon>
        <taxon>Eurotiales</taxon>
        <taxon>Aspergillaceae</taxon>
        <taxon>Penicillium</taxon>
    </lineage>
</organism>
<protein>
    <recommendedName>
        <fullName evidence="8">ER membrane protein complex subunit 7 beta-sandwich domain-containing protein</fullName>
    </recommendedName>
</protein>
<feature type="signal peptide" evidence="7">
    <location>
        <begin position="1"/>
        <end position="21"/>
    </location>
</feature>
<feature type="compositionally biased region" description="Low complexity" evidence="6">
    <location>
        <begin position="261"/>
        <end position="276"/>
    </location>
</feature>
<feature type="chain" id="PRO_5035270772" description="ER membrane protein complex subunit 7 beta-sandwich domain-containing protein" evidence="7">
    <location>
        <begin position="22"/>
        <end position="276"/>
    </location>
</feature>
<dbReference type="GO" id="GO:0072546">
    <property type="term" value="C:EMC complex"/>
    <property type="evidence" value="ECO:0007669"/>
    <property type="project" value="TreeGrafter"/>
</dbReference>
<evidence type="ECO:0000256" key="7">
    <source>
        <dbReference type="SAM" id="SignalP"/>
    </source>
</evidence>
<dbReference type="InterPro" id="IPR039163">
    <property type="entry name" value="EMC7"/>
</dbReference>
<dbReference type="AlphaFoldDB" id="A0A8J8VYS6"/>
<keyword evidence="10" id="KW-1185">Reference proteome</keyword>
<keyword evidence="5" id="KW-0472">Membrane</keyword>
<dbReference type="EMBL" id="WIWV01000125">
    <property type="protein sequence ID" value="KAF7713296.1"/>
    <property type="molecule type" value="Genomic_DNA"/>
</dbReference>
<evidence type="ECO:0000256" key="2">
    <source>
        <dbReference type="ARBA" id="ARBA00022692"/>
    </source>
</evidence>
<feature type="domain" description="ER membrane protein complex subunit 7 beta-sandwich" evidence="8">
    <location>
        <begin position="36"/>
        <end position="183"/>
    </location>
</feature>
<evidence type="ECO:0000313" key="10">
    <source>
        <dbReference type="Proteomes" id="UP000631181"/>
    </source>
</evidence>
<comment type="subcellular location">
    <subcellularLocation>
        <location evidence="1">Membrane</location>
        <topology evidence="1">Single-pass membrane protein</topology>
    </subcellularLocation>
</comment>
<keyword evidence="3 7" id="KW-0732">Signal</keyword>
<evidence type="ECO:0000256" key="3">
    <source>
        <dbReference type="ARBA" id="ARBA00022729"/>
    </source>
</evidence>
<feature type="region of interest" description="Disordered" evidence="6">
    <location>
        <begin position="35"/>
        <end position="57"/>
    </location>
</feature>
<dbReference type="OrthoDB" id="27095at2759"/>
<feature type="compositionally biased region" description="Polar residues" evidence="6">
    <location>
        <begin position="35"/>
        <end position="50"/>
    </location>
</feature>
<dbReference type="PANTHER" id="PTHR13605">
    <property type="entry name" value="ER MEMBRANE PROTEIN COMPLEX SUBUNIT 7"/>
    <property type="match status" value="1"/>
</dbReference>
<evidence type="ECO:0000256" key="6">
    <source>
        <dbReference type="SAM" id="MobiDB-lite"/>
    </source>
</evidence>
<evidence type="ECO:0000313" key="9">
    <source>
        <dbReference type="EMBL" id="KAF7713296.1"/>
    </source>
</evidence>
<keyword evidence="2" id="KW-0812">Transmembrane</keyword>
<keyword evidence="4" id="KW-1133">Transmembrane helix</keyword>
<accession>A0A8J8VYS6</accession>
<sequence>MHLRLSSLLGLGLSLSYLATASLLTITIPPSTNLPNPHSLPASTHATLTTLPAPGAGDRDPPHILTASLTRGATLVFRDLPAGHPETYLLDIRAGEYVFAPYRVDVAADGSVTGIWETFRGNPWENRGAQKYVVDVVAGEEKRPETAGGDVLVEAKLLGKKAFYEERASFSPLSLLKNPMILMAIVALVLTFGMPKLMENMDPEMRAEFEQQSRSSPLTGATNNATAGGGFDLAGWMAGTAPSPMAVAQAREAQERESASGREAAAAAAGNVRKRG</sequence>
<proteinExistence type="predicted"/>
<name>A0A8J8VYS6_9EURO</name>
<comment type="caution">
    <text evidence="9">The sequence shown here is derived from an EMBL/GenBank/DDBJ whole genome shotgun (WGS) entry which is preliminary data.</text>
</comment>
<evidence type="ECO:0000259" key="8">
    <source>
        <dbReference type="Pfam" id="PF09430"/>
    </source>
</evidence>
<dbReference type="Pfam" id="PF09430">
    <property type="entry name" value="EMC7_beta-sandw"/>
    <property type="match status" value="1"/>
</dbReference>
<evidence type="ECO:0000256" key="5">
    <source>
        <dbReference type="ARBA" id="ARBA00023136"/>
    </source>
</evidence>
<gene>
    <name evidence="9" type="ORF">PECM_001329</name>
</gene>
<dbReference type="InterPro" id="IPR019008">
    <property type="entry name" value="Beta_sandwich_EMC7"/>
</dbReference>